<dbReference type="GO" id="GO:0022857">
    <property type="term" value="F:transmembrane transporter activity"/>
    <property type="evidence" value="ECO:0007669"/>
    <property type="project" value="TreeGrafter"/>
</dbReference>
<name>F7YU77_9THEM</name>
<dbReference type="PATRIC" id="fig|688269.3.peg.67"/>
<dbReference type="Proteomes" id="UP000006804">
    <property type="component" value="Chromosome"/>
</dbReference>
<feature type="transmembrane region" description="Helical" evidence="7">
    <location>
        <begin position="276"/>
        <end position="295"/>
    </location>
</feature>
<dbReference type="InterPro" id="IPR004681">
    <property type="entry name" value="TRAP_DctM"/>
</dbReference>
<dbReference type="RefSeq" id="WP_013931397.1">
    <property type="nucleotide sequence ID" value="NC_015707.1"/>
</dbReference>
<feature type="transmembrane region" description="Helical" evidence="7">
    <location>
        <begin position="351"/>
        <end position="369"/>
    </location>
</feature>
<feature type="transmembrane region" description="Helical" evidence="7">
    <location>
        <begin position="6"/>
        <end position="31"/>
    </location>
</feature>
<feature type="transmembrane region" description="Helical" evidence="7">
    <location>
        <begin position="212"/>
        <end position="234"/>
    </location>
</feature>
<dbReference type="KEGG" id="tta:Theth_0066"/>
<evidence type="ECO:0000313" key="9">
    <source>
        <dbReference type="EMBL" id="AEH50173.1"/>
    </source>
</evidence>
<feature type="transmembrane region" description="Helical" evidence="7">
    <location>
        <begin position="52"/>
        <end position="71"/>
    </location>
</feature>
<dbReference type="InterPro" id="IPR010656">
    <property type="entry name" value="DctM"/>
</dbReference>
<keyword evidence="6 7" id="KW-0472">Membrane</keyword>
<keyword evidence="10" id="KW-1185">Reference proteome</keyword>
<evidence type="ECO:0000256" key="7">
    <source>
        <dbReference type="SAM" id="Phobius"/>
    </source>
</evidence>
<dbReference type="AlphaFoldDB" id="F7YU77"/>
<protein>
    <submittedName>
        <fullName evidence="9">TRAP dicarboxylate transporter, DctM subunit</fullName>
    </submittedName>
</protein>
<dbReference type="Pfam" id="PF06808">
    <property type="entry name" value="DctM"/>
    <property type="match status" value="1"/>
</dbReference>
<accession>F7YU77</accession>
<proteinExistence type="predicted"/>
<feature type="transmembrane region" description="Helical" evidence="7">
    <location>
        <begin position="400"/>
        <end position="426"/>
    </location>
</feature>
<evidence type="ECO:0000256" key="2">
    <source>
        <dbReference type="ARBA" id="ARBA00022475"/>
    </source>
</evidence>
<evidence type="ECO:0000256" key="4">
    <source>
        <dbReference type="ARBA" id="ARBA00022692"/>
    </source>
</evidence>
<reference evidence="9 10" key="1">
    <citation type="submission" date="2010-11" db="EMBL/GenBank/DDBJ databases">
        <title>The complete genome of Thermotoga thermarum DSM 5069.</title>
        <authorList>
            <consortium name="US DOE Joint Genome Institute (JGI-PGF)"/>
            <person name="Lucas S."/>
            <person name="Copeland A."/>
            <person name="Lapidus A."/>
            <person name="Bruce D."/>
            <person name="Goodwin L."/>
            <person name="Pitluck S."/>
            <person name="Kyrpides N."/>
            <person name="Mavromatis K."/>
            <person name="Ivanova N."/>
            <person name="Zeytun A."/>
            <person name="Brettin T."/>
            <person name="Detter J.C."/>
            <person name="Tapia R."/>
            <person name="Han C."/>
            <person name="Land M."/>
            <person name="Hauser L."/>
            <person name="Markowitz V."/>
            <person name="Cheng J.-F."/>
            <person name="Hugenholtz P."/>
            <person name="Woyke T."/>
            <person name="Wu D."/>
            <person name="Spring S."/>
            <person name="Schroeder M."/>
            <person name="Brambilla E."/>
            <person name="Klenk H.-P."/>
            <person name="Eisen J.A."/>
        </authorList>
    </citation>
    <scope>NUCLEOTIDE SEQUENCE [LARGE SCALE GENOMIC DNA]</scope>
    <source>
        <strain evidence="9 10">DSM 5069</strain>
    </source>
</reference>
<feature type="transmembrane region" description="Helical" evidence="7">
    <location>
        <begin position="91"/>
        <end position="111"/>
    </location>
</feature>
<dbReference type="EMBL" id="CP002351">
    <property type="protein sequence ID" value="AEH50173.1"/>
    <property type="molecule type" value="Genomic_DNA"/>
</dbReference>
<feature type="domain" description="TRAP C4-dicarboxylate transport system permease DctM subunit" evidence="8">
    <location>
        <begin position="5"/>
        <end position="417"/>
    </location>
</feature>
<keyword evidence="3" id="KW-0997">Cell inner membrane</keyword>
<keyword evidence="5 7" id="KW-1133">Transmembrane helix</keyword>
<feature type="transmembrane region" description="Helical" evidence="7">
    <location>
        <begin position="132"/>
        <end position="157"/>
    </location>
</feature>
<dbReference type="OrthoDB" id="9785600at2"/>
<evidence type="ECO:0000256" key="5">
    <source>
        <dbReference type="ARBA" id="ARBA00022989"/>
    </source>
</evidence>
<dbReference type="GO" id="GO:0005886">
    <property type="term" value="C:plasma membrane"/>
    <property type="evidence" value="ECO:0007669"/>
    <property type="project" value="UniProtKB-SubCell"/>
</dbReference>
<evidence type="ECO:0000256" key="1">
    <source>
        <dbReference type="ARBA" id="ARBA00004429"/>
    </source>
</evidence>
<evidence type="ECO:0000313" key="10">
    <source>
        <dbReference type="Proteomes" id="UP000006804"/>
    </source>
</evidence>
<dbReference type="HOGENOM" id="CLU_019824_4_1_0"/>
<organism evidence="9 10">
    <name type="scientific">Pseudothermotoga thermarum DSM 5069</name>
    <dbReference type="NCBI Taxonomy" id="688269"/>
    <lineage>
        <taxon>Bacteria</taxon>
        <taxon>Thermotogati</taxon>
        <taxon>Thermotogota</taxon>
        <taxon>Thermotogae</taxon>
        <taxon>Thermotogales</taxon>
        <taxon>Thermotogaceae</taxon>
        <taxon>Pseudothermotoga</taxon>
    </lineage>
</organism>
<dbReference type="PANTHER" id="PTHR33362:SF4">
    <property type="entry name" value="2,3-DIKETO-L-GULONATE TRAP TRANSPORTER LARGE PERMEASE PROTEIN YIAN"/>
    <property type="match status" value="1"/>
</dbReference>
<evidence type="ECO:0000256" key="6">
    <source>
        <dbReference type="ARBA" id="ARBA00023136"/>
    </source>
</evidence>
<dbReference type="eggNOG" id="COG1593">
    <property type="taxonomic scope" value="Bacteria"/>
</dbReference>
<feature type="transmembrane region" description="Helical" evidence="7">
    <location>
        <begin position="315"/>
        <end position="339"/>
    </location>
</feature>
<keyword evidence="2" id="KW-1003">Cell membrane</keyword>
<gene>
    <name evidence="9" type="ORF">Theth_0066</name>
</gene>
<dbReference type="STRING" id="688269.Theth_0066"/>
<dbReference type="PANTHER" id="PTHR33362">
    <property type="entry name" value="SIALIC ACID TRAP TRANSPORTER PERMEASE PROTEIN SIAT-RELATED"/>
    <property type="match status" value="1"/>
</dbReference>
<evidence type="ECO:0000259" key="8">
    <source>
        <dbReference type="Pfam" id="PF06808"/>
    </source>
</evidence>
<keyword evidence="4 7" id="KW-0812">Transmembrane</keyword>
<dbReference type="PIRSF" id="PIRSF006066">
    <property type="entry name" value="HI0050"/>
    <property type="match status" value="1"/>
</dbReference>
<comment type="subcellular location">
    <subcellularLocation>
        <location evidence="1">Cell inner membrane</location>
        <topology evidence="1">Multi-pass membrane protein</topology>
    </subcellularLocation>
</comment>
<feature type="transmembrane region" description="Helical" evidence="7">
    <location>
        <begin position="169"/>
        <end position="191"/>
    </location>
</feature>
<feature type="transmembrane region" description="Helical" evidence="7">
    <location>
        <begin position="240"/>
        <end position="256"/>
    </location>
</feature>
<dbReference type="NCBIfam" id="TIGR00786">
    <property type="entry name" value="dctM"/>
    <property type="match status" value="1"/>
</dbReference>
<sequence length="427" mass="45993" precursor="true">MLIVFIAFATFLLMGMPVAFAIGISGFLWFFQHPNLPITIPIQRALSQTQNFVLLAIPMFILAGNVMNYAGVTKRLLDFASALIGHKRGGLGQVSAVLSTLMGGVSGSSIADAAMETRMLGPEMIKRGYPKGFAVAVNVWTSLITPIIPPGIAYILYGTIGGVSIGRLFAAGILPGLLLMVAFMIAISISAKHLGLQPERPKRASAFEVFSAFLRSIWALVFPVMLIFGLRLGVFTPSEVGSFAVIYGLIVGFLIYRELDVKTFFTKTLSDSIGDIGSVMAIIMLSAIFDYGMIWERIPEKLANMMLGISTNPTVLMIIIVLFLIFAGLFIDATALILMTTSVLLPVARRLGIDPVHFGLVFILSAAMGNQTPPVGASMYAGCSVLGATMEEYTKASWPFFIAAVVVISAVIFFPQISLLIPNLLFK</sequence>
<evidence type="ECO:0000256" key="3">
    <source>
        <dbReference type="ARBA" id="ARBA00022519"/>
    </source>
</evidence>